<dbReference type="GO" id="GO:0016747">
    <property type="term" value="F:acyltransferase activity, transferring groups other than amino-acyl groups"/>
    <property type="evidence" value="ECO:0007669"/>
    <property type="project" value="InterPro"/>
</dbReference>
<evidence type="ECO:0000256" key="1">
    <source>
        <dbReference type="ARBA" id="ARBA00022679"/>
    </source>
</evidence>
<proteinExistence type="predicted"/>
<comment type="caution">
    <text evidence="4">The sequence shown here is derived from an EMBL/GenBank/DDBJ whole genome shotgun (WGS) entry which is preliminary data.</text>
</comment>
<sequence>MEIKSTTDAALIARLNEPVQNLHAKLYPEYFKPYNFDEIRKWFERVVEEDHESTFLVIKDEEQIAGYAWIQVFTRKENPFKKESRALEVHQFSIMPAEHKKGYGTHLMNYICQFARDKGINEIVLDYWSDNKAAEQFYQKQQFTVYRKAAHKLL</sequence>
<feature type="domain" description="N-acetyltransferase" evidence="3">
    <location>
        <begin position="10"/>
        <end position="154"/>
    </location>
</feature>
<dbReference type="InterPro" id="IPR000182">
    <property type="entry name" value="GNAT_dom"/>
</dbReference>
<evidence type="ECO:0000259" key="3">
    <source>
        <dbReference type="PROSITE" id="PS51186"/>
    </source>
</evidence>
<dbReference type="CDD" id="cd04301">
    <property type="entry name" value="NAT_SF"/>
    <property type="match status" value="1"/>
</dbReference>
<dbReference type="EMBL" id="AWTC01000004">
    <property type="protein sequence ID" value="EST12515.1"/>
    <property type="molecule type" value="Genomic_DNA"/>
</dbReference>
<gene>
    <name evidence="4" type="ORF">P343_05000</name>
</gene>
<keyword evidence="5" id="KW-1185">Reference proteome</keyword>
<keyword evidence="2" id="KW-0012">Acyltransferase</keyword>
<dbReference type="AlphaFoldDB" id="V6IYN2"/>
<reference evidence="4 5" key="1">
    <citation type="journal article" date="2013" name="Genome Announc.">
        <title>Genome Sequence of Sporolactobacillus laevolacticus DSM442, an Efficient Polymer-Grade D-Lactate Producer from Agricultural Waste Cottonseed as a Nitrogen Source.</title>
        <authorList>
            <person name="Wang H."/>
            <person name="Wang L."/>
            <person name="Ju J."/>
            <person name="Yu B."/>
            <person name="Ma Y."/>
        </authorList>
    </citation>
    <scope>NUCLEOTIDE SEQUENCE [LARGE SCALE GENOMIC DNA]</scope>
    <source>
        <strain evidence="4 5">DSM 442</strain>
    </source>
</reference>
<evidence type="ECO:0000313" key="5">
    <source>
        <dbReference type="Proteomes" id="UP000018296"/>
    </source>
</evidence>
<accession>V6IYN2</accession>
<dbReference type="PATRIC" id="fig|1395513.3.peg.1022"/>
<name>V6IYN2_9BACL</name>
<dbReference type="PANTHER" id="PTHR43877">
    <property type="entry name" value="AMINOALKYLPHOSPHONATE N-ACETYLTRANSFERASE-RELATED-RELATED"/>
    <property type="match status" value="1"/>
</dbReference>
<dbReference type="Proteomes" id="UP000018296">
    <property type="component" value="Unassembled WGS sequence"/>
</dbReference>
<evidence type="ECO:0000256" key="2">
    <source>
        <dbReference type="ARBA" id="ARBA00023315"/>
    </source>
</evidence>
<protein>
    <submittedName>
        <fullName evidence="4">GNAT family acetyltransferase</fullName>
    </submittedName>
</protein>
<organism evidence="4 5">
    <name type="scientific">Sporolactobacillus laevolacticus DSM 442</name>
    <dbReference type="NCBI Taxonomy" id="1395513"/>
    <lineage>
        <taxon>Bacteria</taxon>
        <taxon>Bacillati</taxon>
        <taxon>Bacillota</taxon>
        <taxon>Bacilli</taxon>
        <taxon>Bacillales</taxon>
        <taxon>Sporolactobacillaceae</taxon>
        <taxon>Sporolactobacillus</taxon>
    </lineage>
</organism>
<dbReference type="eggNOG" id="COG0456">
    <property type="taxonomic scope" value="Bacteria"/>
</dbReference>
<dbReference type="InterPro" id="IPR050832">
    <property type="entry name" value="Bact_Acetyltransf"/>
</dbReference>
<evidence type="ECO:0000313" key="4">
    <source>
        <dbReference type="EMBL" id="EST12515.1"/>
    </source>
</evidence>
<dbReference type="RefSeq" id="WP_023509301.1">
    <property type="nucleotide sequence ID" value="NZ_AWTC01000004.1"/>
</dbReference>
<dbReference type="InterPro" id="IPR016181">
    <property type="entry name" value="Acyl_CoA_acyltransferase"/>
</dbReference>
<dbReference type="OrthoDB" id="360261at2"/>
<dbReference type="SUPFAM" id="SSF55729">
    <property type="entry name" value="Acyl-CoA N-acyltransferases (Nat)"/>
    <property type="match status" value="1"/>
</dbReference>
<dbReference type="STRING" id="1395513.P343_05000"/>
<dbReference type="PROSITE" id="PS51186">
    <property type="entry name" value="GNAT"/>
    <property type="match status" value="1"/>
</dbReference>
<dbReference type="Gene3D" id="3.40.630.30">
    <property type="match status" value="1"/>
</dbReference>
<keyword evidence="1 4" id="KW-0808">Transferase</keyword>
<dbReference type="Pfam" id="PF00583">
    <property type="entry name" value="Acetyltransf_1"/>
    <property type="match status" value="1"/>
</dbReference>